<evidence type="ECO:0000256" key="1">
    <source>
        <dbReference type="SAM" id="MobiDB-lite"/>
    </source>
</evidence>
<name>A0ABR9LIE9_9PSEU</name>
<dbReference type="EMBL" id="JADBEJ010000006">
    <property type="protein sequence ID" value="MBE1580474.1"/>
    <property type="molecule type" value="Genomic_DNA"/>
</dbReference>
<dbReference type="Proteomes" id="UP000656548">
    <property type="component" value="Unassembled WGS sequence"/>
</dbReference>
<reference evidence="2 3" key="1">
    <citation type="submission" date="2020-10" db="EMBL/GenBank/DDBJ databases">
        <title>Sequencing the genomes of 1000 actinobacteria strains.</title>
        <authorList>
            <person name="Klenk H.-P."/>
        </authorList>
    </citation>
    <scope>NUCLEOTIDE SEQUENCE [LARGE SCALE GENOMIC DNA]</scope>
    <source>
        <strain evidence="2 3">DSM 46661</strain>
    </source>
</reference>
<protein>
    <submittedName>
        <fullName evidence="2">Uncharacterized protein</fullName>
    </submittedName>
</protein>
<evidence type="ECO:0000313" key="2">
    <source>
        <dbReference type="EMBL" id="MBE1580474.1"/>
    </source>
</evidence>
<gene>
    <name evidence="2" type="ORF">H4W30_007555</name>
</gene>
<dbReference type="RefSeq" id="WP_192747031.1">
    <property type="nucleotide sequence ID" value="NZ_JADBEJ010000006.1"/>
</dbReference>
<accession>A0ABR9LIE9</accession>
<sequence length="195" mass="21221">MSAVHELPQPTPASTTDQARPPVPPETDMEKTIPNIPAIRPDTHLSVVPPPGTSGPAGDNWIGTGEPVGDSGGSPVDRAKAWTEDVAKPWAKDLFGPPDIATKDRPSLQKLRRYGKENTQTPNVPVLRAASQAWSWIAMYHAARGYTRAWLMERPVRAVVFLALLITASLLPGTRTVLTVLLWPAHTVIELLTNY</sequence>
<comment type="caution">
    <text evidence="2">The sequence shown here is derived from an EMBL/GenBank/DDBJ whole genome shotgun (WGS) entry which is preliminary data.</text>
</comment>
<keyword evidence="3" id="KW-1185">Reference proteome</keyword>
<proteinExistence type="predicted"/>
<evidence type="ECO:0000313" key="3">
    <source>
        <dbReference type="Proteomes" id="UP000656548"/>
    </source>
</evidence>
<feature type="region of interest" description="Disordered" evidence="1">
    <location>
        <begin position="1"/>
        <end position="56"/>
    </location>
</feature>
<organism evidence="2 3">
    <name type="scientific">Amycolatopsis roodepoortensis</name>
    <dbReference type="NCBI Taxonomy" id="700274"/>
    <lineage>
        <taxon>Bacteria</taxon>
        <taxon>Bacillati</taxon>
        <taxon>Actinomycetota</taxon>
        <taxon>Actinomycetes</taxon>
        <taxon>Pseudonocardiales</taxon>
        <taxon>Pseudonocardiaceae</taxon>
        <taxon>Amycolatopsis</taxon>
    </lineage>
</organism>